<name>A0A2M7BBN3_9BACT</name>
<gene>
    <name evidence="1" type="ORF">COS54_02840</name>
</gene>
<reference evidence="2" key="1">
    <citation type="submission" date="2017-09" db="EMBL/GenBank/DDBJ databases">
        <title>Depth-based differentiation of microbial function through sediment-hosted aquifers and enrichment of novel symbionts in the deep terrestrial subsurface.</title>
        <authorList>
            <person name="Probst A.J."/>
            <person name="Ladd B."/>
            <person name="Jarett J.K."/>
            <person name="Geller-Mcgrath D.E."/>
            <person name="Sieber C.M.K."/>
            <person name="Emerson J.B."/>
            <person name="Anantharaman K."/>
            <person name="Thomas B.C."/>
            <person name="Malmstrom R."/>
            <person name="Stieglmeier M."/>
            <person name="Klingl A."/>
            <person name="Woyke T."/>
            <person name="Ryan C.M."/>
            <person name="Banfield J.F."/>
        </authorList>
    </citation>
    <scope>NUCLEOTIDE SEQUENCE [LARGE SCALE GENOMIC DNA]</scope>
</reference>
<organism evidence="1 2">
    <name type="scientific">Candidatus Shapirobacteria bacterium CG03_land_8_20_14_0_80_39_12</name>
    <dbReference type="NCBI Taxonomy" id="1974879"/>
    <lineage>
        <taxon>Bacteria</taxon>
        <taxon>Candidatus Shapironibacteriota</taxon>
    </lineage>
</organism>
<comment type="caution">
    <text evidence="1">The sequence shown here is derived from an EMBL/GenBank/DDBJ whole genome shotgun (WGS) entry which is preliminary data.</text>
</comment>
<accession>A0A2M7BBN3</accession>
<dbReference type="EMBL" id="PEVC01000051">
    <property type="protein sequence ID" value="PIV00508.1"/>
    <property type="molecule type" value="Genomic_DNA"/>
</dbReference>
<protein>
    <submittedName>
        <fullName evidence="1">Uncharacterized protein</fullName>
    </submittedName>
</protein>
<sequence>MRNIIILFALLLVVLFVGAKVSLVNQLLKPDASPTSTTEPSAIGSVACTQEAKACPDGSYVGKSGPKCEFTKCPETVSAKKLGWKTYKNYSYGFEFSYPSKYKEVSDKYGWPNSIVLLYSGGQSYDLAVEGWSNETEYKNKYTNQKDLKVFPVKDKFITFLNMNSDPAVEEVIATFGIF</sequence>
<evidence type="ECO:0000313" key="2">
    <source>
        <dbReference type="Proteomes" id="UP000229631"/>
    </source>
</evidence>
<dbReference type="AlphaFoldDB" id="A0A2M7BBN3"/>
<evidence type="ECO:0000313" key="1">
    <source>
        <dbReference type="EMBL" id="PIV00508.1"/>
    </source>
</evidence>
<dbReference type="Proteomes" id="UP000229631">
    <property type="component" value="Unassembled WGS sequence"/>
</dbReference>
<proteinExistence type="predicted"/>